<gene>
    <name evidence="1" type="ORF">J7T32_010890</name>
</gene>
<accession>A0A4Q9WUJ7</accession>
<dbReference type="AlphaFoldDB" id="A0A4Q9WUJ7"/>
<evidence type="ECO:0000313" key="2">
    <source>
        <dbReference type="Proteomes" id="UP000665944"/>
    </source>
</evidence>
<sequence>MNDHNQYNYVNPNNLSLDWECFVISKSEMLLDGVPSELIHSWLDREIIEPFSIRDNELNFKTKDIWNALKQQNWYYPNSN</sequence>
<organism evidence="1 2">
    <name type="scientific">Staphylococcus hominis</name>
    <dbReference type="NCBI Taxonomy" id="1290"/>
    <lineage>
        <taxon>Bacteria</taxon>
        <taxon>Bacillati</taxon>
        <taxon>Bacillota</taxon>
        <taxon>Bacilli</taxon>
        <taxon>Bacillales</taxon>
        <taxon>Staphylococcaceae</taxon>
        <taxon>Staphylococcus</taxon>
    </lineage>
</organism>
<evidence type="ECO:0000313" key="1">
    <source>
        <dbReference type="EMBL" id="MCM5673238.1"/>
    </source>
</evidence>
<reference evidence="1 2" key="1">
    <citation type="submission" date="2022-06" db="EMBL/GenBank/DDBJ databases">
        <title>Staphylococcus hominis ShoR14 genome sequence.</title>
        <authorList>
            <person name="Yeo C.C."/>
            <person name="Chew C.H."/>
            <person name="Che Hamzah A.M."/>
            <person name="Al-Trad E.I."/>
        </authorList>
    </citation>
    <scope>NUCLEOTIDE SEQUENCE [LARGE SCALE GENOMIC DNA]</scope>
    <source>
        <strain evidence="1 2">ShoR14</strain>
    </source>
</reference>
<dbReference type="Proteomes" id="UP000665944">
    <property type="component" value="Unassembled WGS sequence"/>
</dbReference>
<proteinExistence type="predicted"/>
<dbReference type="EMBL" id="JAGHKT020000023">
    <property type="protein sequence ID" value="MCM5673238.1"/>
    <property type="molecule type" value="Genomic_DNA"/>
</dbReference>
<comment type="caution">
    <text evidence="1">The sequence shown here is derived from an EMBL/GenBank/DDBJ whole genome shotgun (WGS) entry which is preliminary data.</text>
</comment>
<name>A0A4Q9WUJ7_STAHO</name>
<dbReference type="RefSeq" id="WP_017175884.1">
    <property type="nucleotide sequence ID" value="NZ_CABMJU010000034.1"/>
</dbReference>
<protein>
    <submittedName>
        <fullName evidence="1">Uncharacterized protein</fullName>
    </submittedName>
</protein>
<keyword evidence="2" id="KW-1185">Reference proteome</keyword>